<dbReference type="Proteomes" id="UP001597182">
    <property type="component" value="Unassembled WGS sequence"/>
</dbReference>
<dbReference type="PROSITE" id="PS51318">
    <property type="entry name" value="TAT"/>
    <property type="match status" value="1"/>
</dbReference>
<evidence type="ECO:0000256" key="9">
    <source>
        <dbReference type="ARBA" id="ARBA00025737"/>
    </source>
</evidence>
<dbReference type="SUPFAM" id="SSF54909">
    <property type="entry name" value="Dimeric alpha+beta barrel"/>
    <property type="match status" value="1"/>
</dbReference>
<evidence type="ECO:0000256" key="14">
    <source>
        <dbReference type="SAM" id="MobiDB-lite"/>
    </source>
</evidence>
<evidence type="ECO:0000256" key="1">
    <source>
        <dbReference type="ARBA" id="ARBA00004196"/>
    </source>
</evidence>
<comment type="function">
    <text evidence="13">Involved in the recovery of exogenous heme iron. Extracts iron from heme while preserving the protoporphyrin ring intact.</text>
</comment>
<keyword evidence="8" id="KW-0456">Lyase</keyword>
<dbReference type="Pfam" id="PF04261">
    <property type="entry name" value="Dyp_perox_N"/>
    <property type="match status" value="1"/>
</dbReference>
<evidence type="ECO:0000313" key="18">
    <source>
        <dbReference type="Proteomes" id="UP001597182"/>
    </source>
</evidence>
<evidence type="ECO:0000256" key="6">
    <source>
        <dbReference type="ARBA" id="ARBA00023002"/>
    </source>
</evidence>
<evidence type="ECO:0000256" key="3">
    <source>
        <dbReference type="ARBA" id="ARBA00022617"/>
    </source>
</evidence>
<evidence type="ECO:0000256" key="12">
    <source>
        <dbReference type="ARBA" id="ARBA00048856"/>
    </source>
</evidence>
<dbReference type="PROSITE" id="PS51404">
    <property type="entry name" value="DYP_PEROXIDASE"/>
    <property type="match status" value="1"/>
</dbReference>
<dbReference type="PANTHER" id="PTHR30521:SF4">
    <property type="entry name" value="DEFERROCHELATASE"/>
    <property type="match status" value="1"/>
</dbReference>
<dbReference type="InterPro" id="IPR011008">
    <property type="entry name" value="Dimeric_a/b-barrel"/>
</dbReference>
<feature type="signal peptide" evidence="13">
    <location>
        <begin position="1"/>
        <end position="33"/>
    </location>
</feature>
<dbReference type="InterPro" id="IPR006311">
    <property type="entry name" value="TAT_signal"/>
</dbReference>
<dbReference type="PROSITE" id="PS51257">
    <property type="entry name" value="PROKAR_LIPOPROTEIN"/>
    <property type="match status" value="1"/>
</dbReference>
<evidence type="ECO:0000256" key="8">
    <source>
        <dbReference type="ARBA" id="ARBA00023239"/>
    </source>
</evidence>
<reference evidence="18" key="1">
    <citation type="journal article" date="2019" name="Int. J. Syst. Evol. Microbiol.">
        <title>The Global Catalogue of Microorganisms (GCM) 10K type strain sequencing project: providing services to taxonomists for standard genome sequencing and annotation.</title>
        <authorList>
            <consortium name="The Broad Institute Genomics Platform"/>
            <consortium name="The Broad Institute Genome Sequencing Center for Infectious Disease"/>
            <person name="Wu L."/>
            <person name="Ma J."/>
        </authorList>
    </citation>
    <scope>NUCLEOTIDE SEQUENCE [LARGE SCALE GENOMIC DNA]</scope>
    <source>
        <strain evidence="18">CCUG 49018</strain>
    </source>
</reference>
<feature type="region of interest" description="Disordered" evidence="14">
    <location>
        <begin position="206"/>
        <end position="227"/>
    </location>
</feature>
<keyword evidence="3 13" id="KW-0349">Heme</keyword>
<evidence type="ECO:0000259" key="16">
    <source>
        <dbReference type="Pfam" id="PF20628"/>
    </source>
</evidence>
<dbReference type="InterPro" id="IPR006314">
    <property type="entry name" value="Dyp_peroxidase"/>
</dbReference>
<evidence type="ECO:0000256" key="2">
    <source>
        <dbReference type="ARBA" id="ARBA00022559"/>
    </source>
</evidence>
<evidence type="ECO:0000256" key="10">
    <source>
        <dbReference type="ARBA" id="ARBA00033771"/>
    </source>
</evidence>
<accession>A0ABW3VEM1</accession>
<comment type="cofactor">
    <cofactor evidence="13">
        <name>heme b</name>
        <dbReference type="ChEBI" id="CHEBI:60344"/>
    </cofactor>
    <text evidence="13">Binds 1 heme b (iron(II)-protoporphyrin IX) group non-covalently per subunit.</text>
</comment>
<protein>
    <recommendedName>
        <fullName evidence="10 13">Deferrochelatase</fullName>
        <ecNumber evidence="13">1.11.1.-</ecNumber>
    </recommendedName>
    <alternativeName>
        <fullName evidence="11 13">Peroxidase EfeB</fullName>
    </alternativeName>
</protein>
<comment type="caution">
    <text evidence="17">The sequence shown here is derived from an EMBL/GenBank/DDBJ whole genome shotgun (WGS) entry which is preliminary data.</text>
</comment>
<name>A0ABW3VEM1_9PSEU</name>
<feature type="chain" id="PRO_5044952875" description="Deferrochelatase" evidence="13">
    <location>
        <begin position="34"/>
        <end position="415"/>
    </location>
</feature>
<keyword evidence="2 13" id="KW-0575">Peroxidase</keyword>
<keyword evidence="7 13" id="KW-0408">Iron</keyword>
<dbReference type="Pfam" id="PF20628">
    <property type="entry name" value="Dyp_perox_C"/>
    <property type="match status" value="1"/>
</dbReference>
<evidence type="ECO:0000313" key="17">
    <source>
        <dbReference type="EMBL" id="MFD1233201.1"/>
    </source>
</evidence>
<dbReference type="RefSeq" id="WP_339123614.1">
    <property type="nucleotide sequence ID" value="NZ_BAABKS010000040.1"/>
</dbReference>
<dbReference type="PANTHER" id="PTHR30521">
    <property type="entry name" value="DEFERROCHELATASE/PEROXIDASE"/>
    <property type="match status" value="1"/>
</dbReference>
<feature type="domain" description="Dyp-type peroxidase C-terminal" evidence="16">
    <location>
        <begin position="220"/>
        <end position="402"/>
    </location>
</feature>
<dbReference type="EMBL" id="JBHTMB010000054">
    <property type="protein sequence ID" value="MFD1233201.1"/>
    <property type="molecule type" value="Genomic_DNA"/>
</dbReference>
<dbReference type="InterPro" id="IPR048327">
    <property type="entry name" value="Dyp_perox_N"/>
</dbReference>
<organism evidence="17 18">
    <name type="scientific">Pseudonocardia benzenivorans</name>
    <dbReference type="NCBI Taxonomy" id="228005"/>
    <lineage>
        <taxon>Bacteria</taxon>
        <taxon>Bacillati</taxon>
        <taxon>Actinomycetota</taxon>
        <taxon>Actinomycetes</taxon>
        <taxon>Pseudonocardiales</taxon>
        <taxon>Pseudonocardiaceae</taxon>
        <taxon>Pseudonocardia</taxon>
    </lineage>
</organism>
<keyword evidence="5 13" id="KW-0732">Signal</keyword>
<comment type="subcellular location">
    <subcellularLocation>
        <location evidence="1">Cell envelope</location>
    </subcellularLocation>
</comment>
<keyword evidence="18" id="KW-1185">Reference proteome</keyword>
<gene>
    <name evidence="17" type="primary">efeB</name>
    <name evidence="17" type="ORF">ACFQ34_07900</name>
</gene>
<evidence type="ECO:0000256" key="4">
    <source>
        <dbReference type="ARBA" id="ARBA00022723"/>
    </source>
</evidence>
<evidence type="ECO:0000256" key="5">
    <source>
        <dbReference type="ARBA" id="ARBA00022729"/>
    </source>
</evidence>
<keyword evidence="4 13" id="KW-0479">Metal-binding</keyword>
<evidence type="ECO:0000256" key="11">
    <source>
        <dbReference type="ARBA" id="ARBA00033775"/>
    </source>
</evidence>
<comment type="catalytic activity">
    <reaction evidence="12">
        <text>heme b + 2 H(+) = protoporphyrin IX + Fe(2+)</text>
        <dbReference type="Rhea" id="RHEA:22584"/>
        <dbReference type="ChEBI" id="CHEBI:15378"/>
        <dbReference type="ChEBI" id="CHEBI:29033"/>
        <dbReference type="ChEBI" id="CHEBI:57306"/>
        <dbReference type="ChEBI" id="CHEBI:60344"/>
        <dbReference type="EC" id="4.98.1.1"/>
    </reaction>
    <physiologicalReaction direction="left-to-right" evidence="12">
        <dbReference type="Rhea" id="RHEA:22585"/>
    </physiologicalReaction>
</comment>
<keyword evidence="6 13" id="KW-0560">Oxidoreductase</keyword>
<proteinExistence type="inferred from homology"/>
<dbReference type="NCBIfam" id="TIGR01413">
    <property type="entry name" value="Dyp_perox_fam"/>
    <property type="match status" value="1"/>
</dbReference>
<comment type="similarity">
    <text evidence="9 13">Belongs to the DyP-type peroxidase family.</text>
</comment>
<dbReference type="NCBIfam" id="TIGR01412">
    <property type="entry name" value="tat_substr_1"/>
    <property type="match status" value="1"/>
</dbReference>
<dbReference type="InterPro" id="IPR048328">
    <property type="entry name" value="Dyp_perox_C"/>
</dbReference>
<feature type="domain" description="Dyp-type peroxidase N-terminal" evidence="15">
    <location>
        <begin position="46"/>
        <end position="203"/>
    </location>
</feature>
<evidence type="ECO:0000256" key="13">
    <source>
        <dbReference type="RuleBase" id="RU365017"/>
    </source>
</evidence>
<evidence type="ECO:0000256" key="7">
    <source>
        <dbReference type="ARBA" id="ARBA00023004"/>
    </source>
</evidence>
<dbReference type="InterPro" id="IPR006313">
    <property type="entry name" value="EfeB/EfeN"/>
</dbReference>
<sequence length="415" mass="43167">MELSRRRLLQGIAGAGAAGAGLALAGCAPSAAAAPTDVVDFHGPHQAGIATAVQDRLAFMTFDVTSTSRADVVELLKSWTTAAEAMTRGAAVPGAPPDDQVPPADTGEAAGLPAARLTVTVGFGPSLFTGPDGSDRFGLAARRPAAFVPLPALPGELLDPARSGGDIAVQACSDDPQVAFHAVRNLARIGRGTVVARWAELGFGKTSSTQGSADGDPGGTPRNLMGFKDGTRNIVGTDDAALDQHVWVADADGQGWLGGGSYLVARRIRMFVEPWDRDRLGDQEAVFGRFKDSGAPLTGKAEFDAPDYAATGADGPVIPANAHIRLASPENNGGLRILRRGYSYTDGIDATTGTLDAGLFFLAYMRDPNQFVTLQRKLGTSDALNEYIRHVGSGLFAVPPGTSGPDDWWGRALFS</sequence>
<evidence type="ECO:0000259" key="15">
    <source>
        <dbReference type="Pfam" id="PF04261"/>
    </source>
</evidence>
<dbReference type="EC" id="1.11.1.-" evidence="13"/>